<organism evidence="2 3">
    <name type="scientific">Brachybacterium rhamnosum</name>
    <dbReference type="NCBI Taxonomy" id="173361"/>
    <lineage>
        <taxon>Bacteria</taxon>
        <taxon>Bacillati</taxon>
        <taxon>Actinomycetota</taxon>
        <taxon>Actinomycetes</taxon>
        <taxon>Micrococcales</taxon>
        <taxon>Dermabacteraceae</taxon>
        <taxon>Brachybacterium</taxon>
    </lineage>
</organism>
<feature type="chain" id="PRO_5046282551" evidence="1">
    <location>
        <begin position="27"/>
        <end position="420"/>
    </location>
</feature>
<dbReference type="RefSeq" id="WP_343904062.1">
    <property type="nucleotide sequence ID" value="NZ_BAAAIS010000002.1"/>
</dbReference>
<reference evidence="3" key="1">
    <citation type="journal article" date="2019" name="Int. J. Syst. Evol. Microbiol.">
        <title>The Global Catalogue of Microorganisms (GCM) 10K type strain sequencing project: providing services to taxonomists for standard genome sequencing and annotation.</title>
        <authorList>
            <consortium name="The Broad Institute Genomics Platform"/>
            <consortium name="The Broad Institute Genome Sequencing Center for Infectious Disease"/>
            <person name="Wu L."/>
            <person name="Ma J."/>
        </authorList>
    </citation>
    <scope>NUCLEOTIDE SEQUENCE [LARGE SCALE GENOMIC DNA]</scope>
    <source>
        <strain evidence="3">JCM 11650</strain>
    </source>
</reference>
<accession>A0ABW4PXD9</accession>
<protein>
    <submittedName>
        <fullName evidence="2">ABC transporter substrate-binding protein</fullName>
    </submittedName>
</protein>
<comment type="caution">
    <text evidence="2">The sequence shown here is derived from an EMBL/GenBank/DDBJ whole genome shotgun (WGS) entry which is preliminary data.</text>
</comment>
<dbReference type="CDD" id="cd13585">
    <property type="entry name" value="PBP2_TMBP_like"/>
    <property type="match status" value="1"/>
</dbReference>
<evidence type="ECO:0000313" key="2">
    <source>
        <dbReference type="EMBL" id="MFD1834830.1"/>
    </source>
</evidence>
<dbReference type="PANTHER" id="PTHR43649">
    <property type="entry name" value="ARABINOSE-BINDING PROTEIN-RELATED"/>
    <property type="match status" value="1"/>
</dbReference>
<dbReference type="Gene3D" id="3.40.190.10">
    <property type="entry name" value="Periplasmic binding protein-like II"/>
    <property type="match status" value="1"/>
</dbReference>
<name>A0ABW4PXD9_9MICO</name>
<feature type="signal peptide" evidence="1">
    <location>
        <begin position="1"/>
        <end position="26"/>
    </location>
</feature>
<dbReference type="InterPro" id="IPR050490">
    <property type="entry name" value="Bact_solute-bd_prot1"/>
</dbReference>
<evidence type="ECO:0000313" key="3">
    <source>
        <dbReference type="Proteomes" id="UP001597280"/>
    </source>
</evidence>
<sequence>MSTKNRITRRSAFALGGAAMAAAGLAACGGNTGGLTGGGGSDGGGGALSQWYHQYGEEGTQQAANSYAADYTKAKVAVNWVTGDYATKLSTALLSGGGVDVFENNAIAVDQADQGRYVDLTDIVEPVKDQFNEASLGPVSVGDKIWGIPMIVDPQLFYYRKSLFDAAGISVPETWDDLVSAVAELTTDKQKGLFLGNNFDANNWAMVWAAGGSPLNEAKDAVAYNTPGYAEGLGAVQKMKKDGNLLTGAPSDWTDPAAFSSGLAAITWGGCWELPALEKEHDDIGVFPHPAVGSDGKQVAFMGGWNAQVAGNSENIDAAKEFVKWLWIDQTEHQTDWSLSYGFHIPPVTATADQAEALKSGNGLEIATMAKEMGVTGTPEWTGAMDTPRADAVSNILKNGADPAEELAKAEKASNEAIAK</sequence>
<dbReference type="PANTHER" id="PTHR43649:SF12">
    <property type="entry name" value="DIACETYLCHITOBIOSE BINDING PROTEIN DASA"/>
    <property type="match status" value="1"/>
</dbReference>
<keyword evidence="3" id="KW-1185">Reference proteome</keyword>
<proteinExistence type="predicted"/>
<evidence type="ECO:0000256" key="1">
    <source>
        <dbReference type="SAM" id="SignalP"/>
    </source>
</evidence>
<dbReference type="InterPro" id="IPR006059">
    <property type="entry name" value="SBP"/>
</dbReference>
<dbReference type="Pfam" id="PF01547">
    <property type="entry name" value="SBP_bac_1"/>
    <property type="match status" value="1"/>
</dbReference>
<dbReference type="PROSITE" id="PS51257">
    <property type="entry name" value="PROKAR_LIPOPROTEIN"/>
    <property type="match status" value="1"/>
</dbReference>
<keyword evidence="1" id="KW-0732">Signal</keyword>
<gene>
    <name evidence="2" type="ORF">ACFSDA_07035</name>
</gene>
<dbReference type="EMBL" id="JBHUFL010000002">
    <property type="protein sequence ID" value="MFD1834830.1"/>
    <property type="molecule type" value="Genomic_DNA"/>
</dbReference>
<dbReference type="Proteomes" id="UP001597280">
    <property type="component" value="Unassembled WGS sequence"/>
</dbReference>
<dbReference type="SUPFAM" id="SSF53850">
    <property type="entry name" value="Periplasmic binding protein-like II"/>
    <property type="match status" value="1"/>
</dbReference>